<name>E8ZGS5_MYCHL</name>
<evidence type="ECO:0000313" key="1">
    <source>
        <dbReference type="EMBL" id="CBY92346.1"/>
    </source>
</evidence>
<keyword evidence="2" id="KW-1185">Reference proteome</keyword>
<dbReference type="HOGENOM" id="CLU_098620_0_0_14"/>
<dbReference type="KEGG" id="mha:HF1_03380"/>
<proteinExistence type="predicted"/>
<gene>
    <name evidence="1" type="ordered locus">HF1_03380</name>
</gene>
<sequence length="231" mass="26746">MDVKMLGAVGSLGTVATGGGVYFAIKGNQSTTPITELLKKEKGWKLMTSDDEKWNEAWEKYRNDHKNTGVNSYRDTDKWGLSNWKTKRSESSAFEEFKKECEKRSKVEVSGTEQPEYKDVKKYCSRPKKISELLSEDTTKTLLNKSGDTGEWKAAWNKYQSHHIESTNGNTVTYKNQDTWKMPNWDSKKSDANTTPEDFKNECEKKWSSYINPEKLTQDETFQQVRDWCTK</sequence>
<dbReference type="Proteomes" id="UP000008637">
    <property type="component" value="Chromosome"/>
</dbReference>
<accession>E8ZGS5</accession>
<dbReference type="OrthoDB" id="9822638at2"/>
<dbReference type="EMBL" id="FR773153">
    <property type="protein sequence ID" value="CBY92346.1"/>
    <property type="molecule type" value="Genomic_DNA"/>
</dbReference>
<protein>
    <submittedName>
        <fullName evidence="1">Uncharacterized protein</fullName>
    </submittedName>
</protein>
<organism evidence="1 2">
    <name type="scientific">Mycoplasma haemofelis (strain Langford 1)</name>
    <name type="common">Haemobartonella felis</name>
    <dbReference type="NCBI Taxonomy" id="941640"/>
    <lineage>
        <taxon>Bacteria</taxon>
        <taxon>Bacillati</taxon>
        <taxon>Mycoplasmatota</taxon>
        <taxon>Mollicutes</taxon>
        <taxon>Mycoplasmataceae</taxon>
        <taxon>Mycoplasma</taxon>
    </lineage>
</organism>
<dbReference type="AlphaFoldDB" id="E8ZGS5"/>
<evidence type="ECO:0000313" key="2">
    <source>
        <dbReference type="Proteomes" id="UP000008637"/>
    </source>
</evidence>
<reference evidence="1 2" key="1">
    <citation type="journal article" date="2011" name="J. Bacteriol.">
        <title>Complete genome sequence of Mycoplasma haemofelis, a hemotropic mycoplasma.</title>
        <authorList>
            <person name="Barker E.N."/>
            <person name="Helps C.R."/>
            <person name="Peters I.R."/>
            <person name="Darby A.C."/>
            <person name="Radford A.D."/>
            <person name="Tasker S."/>
        </authorList>
    </citation>
    <scope>NUCLEOTIDE SEQUENCE [LARGE SCALE GENOMIC DNA]</scope>
    <source>
        <strain evidence="1 2">Langford 1</strain>
    </source>
</reference>